<dbReference type="EMBL" id="AWUE01015382">
    <property type="protein sequence ID" value="OMO98087.1"/>
    <property type="molecule type" value="Genomic_DNA"/>
</dbReference>
<protein>
    <submittedName>
        <fullName evidence="1">Uncharacterized protein</fullName>
    </submittedName>
</protein>
<comment type="caution">
    <text evidence="1">The sequence shown here is derived from an EMBL/GenBank/DDBJ whole genome shotgun (WGS) entry which is preliminary data.</text>
</comment>
<sequence length="162" mass="18404">MRPTPDARRFLSLAYNFGCQGDVQEEQGKIHMLLHGTAPNWIVVQQEWQQVVRFSSELFQMSTPPHQAFLPRSSPCSEPPHSKIGKEHFGHQFQQVSHFSREYISPLLEPLVDAAHRKHQGYSVAHHFTNNNPPQLTPFGAMNHSATARPLEPPVAKELLLL</sequence>
<evidence type="ECO:0000313" key="2">
    <source>
        <dbReference type="Proteomes" id="UP000187203"/>
    </source>
</evidence>
<gene>
    <name evidence="1" type="ORF">COLO4_14158</name>
</gene>
<proteinExistence type="predicted"/>
<keyword evidence="2" id="KW-1185">Reference proteome</keyword>
<reference evidence="2" key="1">
    <citation type="submission" date="2013-09" db="EMBL/GenBank/DDBJ databases">
        <title>Corchorus olitorius genome sequencing.</title>
        <authorList>
            <person name="Alam M."/>
            <person name="Haque M.S."/>
            <person name="Islam M.S."/>
            <person name="Emdad E.M."/>
            <person name="Islam M.M."/>
            <person name="Ahmed B."/>
            <person name="Halim A."/>
            <person name="Hossen Q.M.M."/>
            <person name="Hossain M.Z."/>
            <person name="Ahmed R."/>
            <person name="Khan M.M."/>
            <person name="Islam R."/>
            <person name="Rashid M.M."/>
            <person name="Khan S.A."/>
            <person name="Rahman M.S."/>
            <person name="Alam M."/>
            <person name="Yahiya A.S."/>
            <person name="Khan M.S."/>
            <person name="Azam M.S."/>
            <person name="Haque T."/>
            <person name="Lashkar M.Z.H."/>
            <person name="Akhand A.I."/>
            <person name="Morshed G."/>
            <person name="Roy S."/>
            <person name="Uddin K.S."/>
            <person name="Rabeya T."/>
            <person name="Hossain A.S."/>
            <person name="Chowdhury A."/>
            <person name="Snigdha A.R."/>
            <person name="Mortoza M.S."/>
            <person name="Matin S.A."/>
            <person name="Hoque S.M.E."/>
            <person name="Islam M.K."/>
            <person name="Roy D.K."/>
            <person name="Haider R."/>
            <person name="Moosa M.M."/>
            <person name="Elias S.M."/>
            <person name="Hasan A.M."/>
            <person name="Jahan S."/>
            <person name="Shafiuddin M."/>
            <person name="Mahmood N."/>
            <person name="Shommy N.S."/>
        </authorList>
    </citation>
    <scope>NUCLEOTIDE SEQUENCE [LARGE SCALE GENOMIC DNA]</scope>
    <source>
        <strain evidence="2">cv. O-4</strain>
    </source>
</reference>
<dbReference type="AlphaFoldDB" id="A0A1R3JTR7"/>
<evidence type="ECO:0000313" key="1">
    <source>
        <dbReference type="EMBL" id="OMO98087.1"/>
    </source>
</evidence>
<name>A0A1R3JTR7_9ROSI</name>
<organism evidence="1 2">
    <name type="scientific">Corchorus olitorius</name>
    <dbReference type="NCBI Taxonomy" id="93759"/>
    <lineage>
        <taxon>Eukaryota</taxon>
        <taxon>Viridiplantae</taxon>
        <taxon>Streptophyta</taxon>
        <taxon>Embryophyta</taxon>
        <taxon>Tracheophyta</taxon>
        <taxon>Spermatophyta</taxon>
        <taxon>Magnoliopsida</taxon>
        <taxon>eudicotyledons</taxon>
        <taxon>Gunneridae</taxon>
        <taxon>Pentapetalae</taxon>
        <taxon>rosids</taxon>
        <taxon>malvids</taxon>
        <taxon>Malvales</taxon>
        <taxon>Malvaceae</taxon>
        <taxon>Grewioideae</taxon>
        <taxon>Apeibeae</taxon>
        <taxon>Corchorus</taxon>
    </lineage>
</organism>
<accession>A0A1R3JTR7</accession>
<dbReference type="Proteomes" id="UP000187203">
    <property type="component" value="Unassembled WGS sequence"/>
</dbReference>